<evidence type="ECO:0000313" key="3">
    <source>
        <dbReference type="Proteomes" id="UP000619457"/>
    </source>
</evidence>
<dbReference type="InterPro" id="IPR000182">
    <property type="entry name" value="GNAT_dom"/>
</dbReference>
<dbReference type="EMBL" id="BMWX01000004">
    <property type="protein sequence ID" value="GGZ32609.1"/>
    <property type="molecule type" value="Genomic_DNA"/>
</dbReference>
<comment type="caution">
    <text evidence="2">The sequence shown here is derived from an EMBL/GenBank/DDBJ whole genome shotgun (WGS) entry which is preliminary data.</text>
</comment>
<dbReference type="Proteomes" id="UP000619457">
    <property type="component" value="Unassembled WGS sequence"/>
</dbReference>
<reference evidence="2" key="2">
    <citation type="submission" date="2020-09" db="EMBL/GenBank/DDBJ databases">
        <authorList>
            <person name="Sun Q."/>
            <person name="Kim S."/>
        </authorList>
    </citation>
    <scope>NUCLEOTIDE SEQUENCE</scope>
    <source>
        <strain evidence="2">KCTC 12368</strain>
    </source>
</reference>
<dbReference type="Pfam" id="PF13523">
    <property type="entry name" value="Acetyltransf_8"/>
    <property type="match status" value="1"/>
</dbReference>
<dbReference type="SUPFAM" id="SSF55729">
    <property type="entry name" value="Acyl-CoA N-acyltransferases (Nat)"/>
    <property type="match status" value="1"/>
</dbReference>
<dbReference type="PROSITE" id="PS51186">
    <property type="entry name" value="GNAT"/>
    <property type="match status" value="1"/>
</dbReference>
<dbReference type="Gene3D" id="3.40.630.30">
    <property type="match status" value="1"/>
</dbReference>
<dbReference type="InterPro" id="IPR016181">
    <property type="entry name" value="Acyl_CoA_acyltransferase"/>
</dbReference>
<keyword evidence="3" id="KW-1185">Reference proteome</keyword>
<organism evidence="2 3">
    <name type="scientific">Echinicola pacifica</name>
    <dbReference type="NCBI Taxonomy" id="346377"/>
    <lineage>
        <taxon>Bacteria</taxon>
        <taxon>Pseudomonadati</taxon>
        <taxon>Bacteroidota</taxon>
        <taxon>Cytophagia</taxon>
        <taxon>Cytophagales</taxon>
        <taxon>Cyclobacteriaceae</taxon>
        <taxon>Echinicola</taxon>
    </lineage>
</organism>
<dbReference type="AlphaFoldDB" id="A0A918Q6R9"/>
<gene>
    <name evidence="2" type="ORF">GCM10007049_27650</name>
</gene>
<dbReference type="GO" id="GO:0016747">
    <property type="term" value="F:acyltransferase activity, transferring groups other than amino-acyl groups"/>
    <property type="evidence" value="ECO:0007669"/>
    <property type="project" value="InterPro"/>
</dbReference>
<reference evidence="2" key="1">
    <citation type="journal article" date="2014" name="Int. J. Syst. Evol. Microbiol.">
        <title>Complete genome sequence of Corynebacterium casei LMG S-19264T (=DSM 44701T), isolated from a smear-ripened cheese.</title>
        <authorList>
            <consortium name="US DOE Joint Genome Institute (JGI-PGF)"/>
            <person name="Walter F."/>
            <person name="Albersmeier A."/>
            <person name="Kalinowski J."/>
            <person name="Ruckert C."/>
        </authorList>
    </citation>
    <scope>NUCLEOTIDE SEQUENCE</scope>
    <source>
        <strain evidence="2">KCTC 12368</strain>
    </source>
</reference>
<sequence length="161" mass="19002">MLKLRAASILDLKLLRLWDTKQHIIDCDPDSDWNWEIELKRQPVWREQLMIVLNGNAIGMIQIIDPYEEETHYWGEIAQSKRAIDIWIGEEEYLSQGYGTIAMGLAIARCFQQPEITGILVDPLKNNINAHRFYERLGFEFLEERIFEGLECYVYELKKPL</sequence>
<proteinExistence type="predicted"/>
<protein>
    <recommendedName>
        <fullName evidence="1">N-acetyltransferase domain-containing protein</fullName>
    </recommendedName>
</protein>
<evidence type="ECO:0000313" key="2">
    <source>
        <dbReference type="EMBL" id="GGZ32609.1"/>
    </source>
</evidence>
<dbReference type="RefSeq" id="WP_018475952.1">
    <property type="nucleotide sequence ID" value="NZ_BMWX01000004.1"/>
</dbReference>
<feature type="domain" description="N-acetyltransferase" evidence="1">
    <location>
        <begin position="2"/>
        <end position="161"/>
    </location>
</feature>
<name>A0A918Q6R9_9BACT</name>
<evidence type="ECO:0000259" key="1">
    <source>
        <dbReference type="PROSITE" id="PS51186"/>
    </source>
</evidence>
<accession>A0A918Q6R9</accession>